<keyword evidence="3" id="KW-1185">Reference proteome</keyword>
<protein>
    <submittedName>
        <fullName evidence="2">Uncharacterized protein</fullName>
    </submittedName>
</protein>
<dbReference type="AlphaFoldDB" id="A0A179G4F5"/>
<dbReference type="STRING" id="1380566.A0A179G4F5"/>
<accession>A0A179G4F5</accession>
<gene>
    <name evidence="2" type="ORF">VFPPC_15190</name>
</gene>
<dbReference type="GeneID" id="28856937"/>
<dbReference type="OrthoDB" id="4845755at2759"/>
<comment type="caution">
    <text evidence="2">The sequence shown here is derived from an EMBL/GenBank/DDBJ whole genome shotgun (WGS) entry which is preliminary data.</text>
</comment>
<organism evidence="2 3">
    <name type="scientific">Pochonia chlamydosporia 170</name>
    <dbReference type="NCBI Taxonomy" id="1380566"/>
    <lineage>
        <taxon>Eukaryota</taxon>
        <taxon>Fungi</taxon>
        <taxon>Dikarya</taxon>
        <taxon>Ascomycota</taxon>
        <taxon>Pezizomycotina</taxon>
        <taxon>Sordariomycetes</taxon>
        <taxon>Hypocreomycetidae</taxon>
        <taxon>Hypocreales</taxon>
        <taxon>Clavicipitaceae</taxon>
        <taxon>Pochonia</taxon>
    </lineage>
</organism>
<dbReference type="Proteomes" id="UP000078397">
    <property type="component" value="Unassembled WGS sequence"/>
</dbReference>
<evidence type="ECO:0000313" key="3">
    <source>
        <dbReference type="Proteomes" id="UP000078397"/>
    </source>
</evidence>
<dbReference type="RefSeq" id="XP_018148819.1">
    <property type="nucleotide sequence ID" value="XM_018292943.1"/>
</dbReference>
<evidence type="ECO:0000256" key="1">
    <source>
        <dbReference type="SAM" id="MobiDB-lite"/>
    </source>
</evidence>
<dbReference type="EMBL" id="LSBJ02000001">
    <property type="protein sequence ID" value="OAQ72736.1"/>
    <property type="molecule type" value="Genomic_DNA"/>
</dbReference>
<name>A0A179G4F5_METCM</name>
<reference evidence="2 3" key="1">
    <citation type="journal article" date="2016" name="PLoS Pathog.">
        <title>Biosynthesis of antibiotic leucinostatins in bio-control fungus Purpureocillium lilacinum and their inhibition on phytophthora revealed by genome mining.</title>
        <authorList>
            <person name="Wang G."/>
            <person name="Liu Z."/>
            <person name="Lin R."/>
            <person name="Li E."/>
            <person name="Mao Z."/>
            <person name="Ling J."/>
            <person name="Yang Y."/>
            <person name="Yin W.B."/>
            <person name="Xie B."/>
        </authorList>
    </citation>
    <scope>NUCLEOTIDE SEQUENCE [LARGE SCALE GENOMIC DNA]</scope>
    <source>
        <strain evidence="2">170</strain>
    </source>
</reference>
<feature type="compositionally biased region" description="Polar residues" evidence="1">
    <location>
        <begin position="81"/>
        <end position="96"/>
    </location>
</feature>
<sequence>MASLNGKHCKSKDTKTPSAKTQALRPASPPKINPWTKKRPATSLAPDWPSITPDFENINETTKTNKPKEAKAQNQKRPDTKSSCTVDSKNDNQASPSRKIFQAAAPRAAYGYDLLERTFSSAHVLTRKTVKTCTTNLQYIVASWNLNQENPETDVHIVHLPFCHIGVPFPLRFMYTHTLEILDGDRKSLLDLALHIARGALLYMGAMDLKVDAMQDHIIRVLQQTAQDLTCNLVKTLSSQTMDHTDVVDTVRYLQNALEVAYENKYYGETLLLRLSLAKFLDTLLPCLIRHAVFVDLLSTDVWKRHSAAISADLLAVRQAKEGTGETYVAL</sequence>
<feature type="compositionally biased region" description="Basic and acidic residues" evidence="1">
    <location>
        <begin position="66"/>
        <end position="80"/>
    </location>
</feature>
<dbReference type="KEGG" id="pchm:VFPPC_15190"/>
<evidence type="ECO:0000313" key="2">
    <source>
        <dbReference type="EMBL" id="OAQ72736.1"/>
    </source>
</evidence>
<proteinExistence type="predicted"/>
<feature type="region of interest" description="Disordered" evidence="1">
    <location>
        <begin position="1"/>
        <end position="100"/>
    </location>
</feature>